<feature type="chain" id="PRO_5012892274" description="CBM1 domain-containing protein" evidence="2">
    <location>
        <begin position="20"/>
        <end position="144"/>
    </location>
</feature>
<evidence type="ECO:0000313" key="3">
    <source>
        <dbReference type="EMBL" id="ORY28082.1"/>
    </source>
</evidence>
<dbReference type="Proteomes" id="UP000193920">
    <property type="component" value="Unassembled WGS sequence"/>
</dbReference>
<evidence type="ECO:0000256" key="1">
    <source>
        <dbReference type="SAM" id="MobiDB-lite"/>
    </source>
</evidence>
<proteinExistence type="predicted"/>
<dbReference type="EMBL" id="MCOG01000188">
    <property type="protein sequence ID" value="ORY28082.1"/>
    <property type="molecule type" value="Genomic_DNA"/>
</dbReference>
<dbReference type="AlphaFoldDB" id="A0A1Y2AZU2"/>
<feature type="region of interest" description="Disordered" evidence="1">
    <location>
        <begin position="103"/>
        <end position="144"/>
    </location>
</feature>
<feature type="compositionally biased region" description="Polar residues" evidence="1">
    <location>
        <begin position="114"/>
        <end position="128"/>
    </location>
</feature>
<comment type="caution">
    <text evidence="3">The sequence shown here is derived from an EMBL/GenBank/DDBJ whole genome shotgun (WGS) entry which is preliminary data.</text>
</comment>
<feature type="compositionally biased region" description="Polar residues" evidence="1">
    <location>
        <begin position="135"/>
        <end position="144"/>
    </location>
</feature>
<gene>
    <name evidence="3" type="ORF">LY90DRAFT_705762</name>
</gene>
<protein>
    <recommendedName>
        <fullName evidence="5">CBM1 domain-containing protein</fullName>
    </recommendedName>
</protein>
<feature type="signal peptide" evidence="2">
    <location>
        <begin position="1"/>
        <end position="19"/>
    </location>
</feature>
<name>A0A1Y2AZU2_9FUNG</name>
<evidence type="ECO:0000256" key="2">
    <source>
        <dbReference type="SAM" id="SignalP"/>
    </source>
</evidence>
<organism evidence="3 4">
    <name type="scientific">Neocallimastix californiae</name>
    <dbReference type="NCBI Taxonomy" id="1754190"/>
    <lineage>
        <taxon>Eukaryota</taxon>
        <taxon>Fungi</taxon>
        <taxon>Fungi incertae sedis</taxon>
        <taxon>Chytridiomycota</taxon>
        <taxon>Chytridiomycota incertae sedis</taxon>
        <taxon>Neocallimastigomycetes</taxon>
        <taxon>Neocallimastigales</taxon>
        <taxon>Neocallimastigaceae</taxon>
        <taxon>Neocallimastix</taxon>
    </lineage>
</organism>
<keyword evidence="2" id="KW-0732">Signal</keyword>
<sequence>MKLTHFVTIITCFVGAINASEIFKRTNCISNGGEICGNWNSLCCNNVSVELPDAYDCWILWPFIKSKIRVCGDGKKPKKEENTCACKPTPTLSAATTASIDATSAATPLKDGQDNATPSESKASSPSETVPPIANTDSKSNNKK</sequence>
<keyword evidence="4" id="KW-1185">Reference proteome</keyword>
<accession>A0A1Y2AZU2</accession>
<reference evidence="3 4" key="1">
    <citation type="submission" date="2016-08" db="EMBL/GenBank/DDBJ databases">
        <title>A Parts List for Fungal Cellulosomes Revealed by Comparative Genomics.</title>
        <authorList>
            <consortium name="DOE Joint Genome Institute"/>
            <person name="Haitjema C.H."/>
            <person name="Gilmore S.P."/>
            <person name="Henske J.K."/>
            <person name="Solomon K.V."/>
            <person name="De Groot R."/>
            <person name="Kuo A."/>
            <person name="Mondo S.J."/>
            <person name="Salamov A.A."/>
            <person name="Labutti K."/>
            <person name="Zhao Z."/>
            <person name="Chiniquy J."/>
            <person name="Barry K."/>
            <person name="Brewer H.M."/>
            <person name="Purvine S.O."/>
            <person name="Wright A.T."/>
            <person name="Boxma B."/>
            <person name="Van Alen T."/>
            <person name="Hackstein J.H."/>
            <person name="Baker S.E."/>
            <person name="Grigoriev I.V."/>
            <person name="O'Malley M.A."/>
        </authorList>
    </citation>
    <scope>NUCLEOTIDE SEQUENCE [LARGE SCALE GENOMIC DNA]</scope>
    <source>
        <strain evidence="3 4">G1</strain>
    </source>
</reference>
<evidence type="ECO:0008006" key="5">
    <source>
        <dbReference type="Google" id="ProtNLM"/>
    </source>
</evidence>
<dbReference type="OrthoDB" id="10463345at2759"/>
<evidence type="ECO:0000313" key="4">
    <source>
        <dbReference type="Proteomes" id="UP000193920"/>
    </source>
</evidence>